<evidence type="ECO:0000256" key="6">
    <source>
        <dbReference type="ARBA" id="ARBA00022617"/>
    </source>
</evidence>
<accession>A0A916UBM1</accession>
<dbReference type="Proteomes" id="UP000641514">
    <property type="component" value="Unassembled WGS sequence"/>
</dbReference>
<dbReference type="InterPro" id="IPR016156">
    <property type="entry name" value="FAD/NAD-linked_Rdtase_dimer_sf"/>
</dbReference>
<dbReference type="AlphaFoldDB" id="A0A916UBM1"/>
<keyword evidence="6" id="KW-0349">Heme</keyword>
<evidence type="ECO:0000256" key="8">
    <source>
        <dbReference type="ARBA" id="ARBA00022723"/>
    </source>
</evidence>
<evidence type="ECO:0000259" key="15">
    <source>
        <dbReference type="Pfam" id="PF07992"/>
    </source>
</evidence>
<dbReference type="SUPFAM" id="SSF51905">
    <property type="entry name" value="FAD/NAD(P)-binding domain"/>
    <property type="match status" value="1"/>
</dbReference>
<feature type="domain" description="BFD-like [2Fe-2S]-binding" evidence="14">
    <location>
        <begin position="435"/>
        <end position="480"/>
    </location>
</feature>
<dbReference type="PANTHER" id="PTHR43809">
    <property type="entry name" value="NITRITE REDUCTASE (NADH) LARGE SUBUNIT"/>
    <property type="match status" value="1"/>
</dbReference>
<dbReference type="PRINTS" id="PR00368">
    <property type="entry name" value="FADPNR"/>
</dbReference>
<evidence type="ECO:0000256" key="9">
    <source>
        <dbReference type="ARBA" id="ARBA00022827"/>
    </source>
</evidence>
<dbReference type="InterPro" id="IPR052034">
    <property type="entry name" value="NasD-like"/>
</dbReference>
<feature type="domain" description="NADH-rubredoxin oxidoreductase C-terminal" evidence="16">
    <location>
        <begin position="333"/>
        <end position="389"/>
    </location>
</feature>
<dbReference type="GO" id="GO:0016491">
    <property type="term" value="F:oxidoreductase activity"/>
    <property type="evidence" value="ECO:0007669"/>
    <property type="project" value="UniProtKB-KW"/>
</dbReference>
<keyword evidence="8" id="KW-0479">Metal-binding</keyword>
<protein>
    <submittedName>
        <fullName evidence="17">FAD/NAD(P)-binding oxidoreductase</fullName>
    </submittedName>
</protein>
<gene>
    <name evidence="17" type="primary">nasC</name>
    <name evidence="17" type="ORF">GCM10011410_19020</name>
</gene>
<comment type="cofactor">
    <cofactor evidence="3">
        <name>FAD</name>
        <dbReference type="ChEBI" id="CHEBI:57692"/>
    </cofactor>
</comment>
<reference evidence="17" key="1">
    <citation type="journal article" date="2014" name="Int. J. Syst. Evol. Microbiol.">
        <title>Complete genome sequence of Corynebacterium casei LMG S-19264T (=DSM 44701T), isolated from a smear-ripened cheese.</title>
        <authorList>
            <consortium name="US DOE Joint Genome Institute (JGI-PGF)"/>
            <person name="Walter F."/>
            <person name="Albersmeier A."/>
            <person name="Kalinowski J."/>
            <person name="Ruckert C."/>
        </authorList>
    </citation>
    <scope>NUCLEOTIDE SEQUENCE</scope>
    <source>
        <strain evidence="17">CGMCC 1.15478</strain>
    </source>
</reference>
<comment type="cofactor">
    <cofactor evidence="1">
        <name>siroheme</name>
        <dbReference type="ChEBI" id="CHEBI:60052"/>
    </cofactor>
</comment>
<dbReference type="GO" id="GO:0046872">
    <property type="term" value="F:metal ion binding"/>
    <property type="evidence" value="ECO:0007669"/>
    <property type="project" value="UniProtKB-KW"/>
</dbReference>
<evidence type="ECO:0000256" key="10">
    <source>
        <dbReference type="ARBA" id="ARBA00023002"/>
    </source>
</evidence>
<dbReference type="RefSeq" id="WP_188673685.1">
    <property type="nucleotide sequence ID" value="NZ_BMJH01000002.1"/>
</dbReference>
<evidence type="ECO:0000256" key="11">
    <source>
        <dbReference type="ARBA" id="ARBA00023004"/>
    </source>
</evidence>
<evidence type="ECO:0000259" key="16">
    <source>
        <dbReference type="Pfam" id="PF18267"/>
    </source>
</evidence>
<proteinExistence type="inferred from homology"/>
<name>A0A916UBM1_9ACTN</name>
<dbReference type="InterPro" id="IPR041854">
    <property type="entry name" value="BFD-like_2Fe2S-bd_dom_sf"/>
</dbReference>
<evidence type="ECO:0000256" key="4">
    <source>
        <dbReference type="ARBA" id="ARBA00005096"/>
    </source>
</evidence>
<keyword evidence="10" id="KW-0560">Oxidoreductase</keyword>
<comment type="caution">
    <text evidence="17">The sequence shown here is derived from an EMBL/GenBank/DDBJ whole genome shotgun (WGS) entry which is preliminary data.</text>
</comment>
<keyword evidence="11" id="KW-0408">Iron</keyword>
<sequence length="512" mass="53640">MTPDHTSPRHVVIVGNGMAGARLAEELRRREIDPARLAVTIIGEEPRAAYNRILLSTVLAGGLTARETKLKPDNWYARNSISVRTGVKAEKVDRDARRVFLNDGSTVDYDELVLATGSRSFVPPMAGACTEAGGLAPGVVTFRTVDDCDAILAATQPGAKVAVLGGGLLGLEAARGVLGRGADVTVVHLASHPMERQLDTDGGAVLARVLEGMGMRLVLGQHATEVLRDGDRVTGLRLKDGSTLDADLVVISAGVRPNLDLATQAGIDIGRGVLVDDTLKTSDEHIWAIGECAEHDGVVYGLVQPAWEHASVVAGLITGTDPTACYHGTSQTTRLKAHGIDLASMGEVNALIHDRDTEVMALADPTRGRYAKVVVRDNKLVGAVLLGNPEVTGTLTQYFDTGMTVPSDRMALLLGRGAAGLNEAASPANMPGSAVVCKCNTVTKTRITAAFRAGARDTKAIASATRATTGCGGCTGAVDGLCEWLKKGDPATKHDRNEASIPLEHQHEEGAA</sequence>
<dbReference type="InterPro" id="IPR036188">
    <property type="entry name" value="FAD/NAD-bd_sf"/>
</dbReference>
<dbReference type="Pfam" id="PF07992">
    <property type="entry name" value="Pyr_redox_2"/>
    <property type="match status" value="1"/>
</dbReference>
<evidence type="ECO:0000256" key="1">
    <source>
        <dbReference type="ARBA" id="ARBA00001929"/>
    </source>
</evidence>
<keyword evidence="12" id="KW-0411">Iron-sulfur</keyword>
<dbReference type="Gene3D" id="3.30.390.30">
    <property type="match status" value="1"/>
</dbReference>
<evidence type="ECO:0000256" key="7">
    <source>
        <dbReference type="ARBA" id="ARBA00022630"/>
    </source>
</evidence>
<dbReference type="InterPro" id="IPR041575">
    <property type="entry name" value="Rubredoxin_C"/>
</dbReference>
<evidence type="ECO:0000259" key="14">
    <source>
        <dbReference type="Pfam" id="PF04324"/>
    </source>
</evidence>
<keyword evidence="18" id="KW-1185">Reference proteome</keyword>
<evidence type="ECO:0000256" key="12">
    <source>
        <dbReference type="ARBA" id="ARBA00023014"/>
    </source>
</evidence>
<dbReference type="PANTHER" id="PTHR43809:SF1">
    <property type="entry name" value="NITRITE REDUCTASE (NADH) LARGE SUBUNIT"/>
    <property type="match status" value="1"/>
</dbReference>
<dbReference type="EMBL" id="BMJH01000002">
    <property type="protein sequence ID" value="GGC66605.1"/>
    <property type="molecule type" value="Genomic_DNA"/>
</dbReference>
<dbReference type="GO" id="GO:0051536">
    <property type="term" value="F:iron-sulfur cluster binding"/>
    <property type="evidence" value="ECO:0007669"/>
    <property type="project" value="UniProtKB-KW"/>
</dbReference>
<evidence type="ECO:0000313" key="18">
    <source>
        <dbReference type="Proteomes" id="UP000641514"/>
    </source>
</evidence>
<keyword evidence="9" id="KW-0274">FAD</keyword>
<comment type="pathway">
    <text evidence="4">Nitrogen metabolism; nitrate reduction (assimilation).</text>
</comment>
<evidence type="ECO:0000256" key="2">
    <source>
        <dbReference type="ARBA" id="ARBA00001966"/>
    </source>
</evidence>
<feature type="domain" description="FAD/NAD(P)-binding" evidence="15">
    <location>
        <begin position="10"/>
        <end position="310"/>
    </location>
</feature>
<dbReference type="Pfam" id="PF04324">
    <property type="entry name" value="Fer2_BFD"/>
    <property type="match status" value="1"/>
</dbReference>
<evidence type="ECO:0000256" key="5">
    <source>
        <dbReference type="ARBA" id="ARBA00010429"/>
    </source>
</evidence>
<dbReference type="InterPro" id="IPR023753">
    <property type="entry name" value="FAD/NAD-binding_dom"/>
</dbReference>
<comment type="cofactor">
    <cofactor evidence="2">
        <name>[4Fe-4S] cluster</name>
        <dbReference type="ChEBI" id="CHEBI:49883"/>
    </cofactor>
</comment>
<evidence type="ECO:0000256" key="13">
    <source>
        <dbReference type="SAM" id="MobiDB-lite"/>
    </source>
</evidence>
<organism evidence="17 18">
    <name type="scientific">Hoyosella rhizosphaerae</name>
    <dbReference type="NCBI Taxonomy" id="1755582"/>
    <lineage>
        <taxon>Bacteria</taxon>
        <taxon>Bacillati</taxon>
        <taxon>Actinomycetota</taxon>
        <taxon>Actinomycetes</taxon>
        <taxon>Mycobacteriales</taxon>
        <taxon>Hoyosellaceae</taxon>
        <taxon>Hoyosella</taxon>
    </lineage>
</organism>
<dbReference type="Gene3D" id="3.50.50.60">
    <property type="entry name" value="FAD/NAD(P)-binding domain"/>
    <property type="match status" value="2"/>
</dbReference>
<dbReference type="Gene3D" id="1.10.10.1100">
    <property type="entry name" value="BFD-like [2Fe-2S]-binding domain"/>
    <property type="match status" value="1"/>
</dbReference>
<dbReference type="PRINTS" id="PR00411">
    <property type="entry name" value="PNDRDTASEI"/>
</dbReference>
<dbReference type="Pfam" id="PF18267">
    <property type="entry name" value="Rubredoxin_C"/>
    <property type="match status" value="1"/>
</dbReference>
<evidence type="ECO:0000256" key="3">
    <source>
        <dbReference type="ARBA" id="ARBA00001974"/>
    </source>
</evidence>
<reference evidence="17" key="2">
    <citation type="submission" date="2020-09" db="EMBL/GenBank/DDBJ databases">
        <authorList>
            <person name="Sun Q."/>
            <person name="Zhou Y."/>
        </authorList>
    </citation>
    <scope>NUCLEOTIDE SEQUENCE</scope>
    <source>
        <strain evidence="17">CGMCC 1.15478</strain>
    </source>
</reference>
<evidence type="ECO:0000313" key="17">
    <source>
        <dbReference type="EMBL" id="GGC66605.1"/>
    </source>
</evidence>
<keyword evidence="7" id="KW-0285">Flavoprotein</keyword>
<feature type="region of interest" description="Disordered" evidence="13">
    <location>
        <begin position="491"/>
        <end position="512"/>
    </location>
</feature>
<comment type="similarity">
    <text evidence="5">Belongs to the nitrite and sulfite reductase 4Fe-4S domain family.</text>
</comment>
<dbReference type="InterPro" id="IPR007419">
    <property type="entry name" value="BFD-like_2Fe2S-bd_dom"/>
</dbReference>